<dbReference type="RefSeq" id="WP_041053023.1">
    <property type="nucleotide sequence ID" value="NZ_JSXS01000013.1"/>
</dbReference>
<reference evidence="1 2" key="1">
    <citation type="submission" date="2014-11" db="EMBL/GenBank/DDBJ databases">
        <title>Draft Genome Sequences of Nine Bacillus subtilis Strains that Form Spores with High Heat-Resistance.</title>
        <authorList>
            <person name="Krawcyk A.O."/>
            <person name="Berendsen E.M."/>
            <person name="de Jong A."/>
            <person name="Holsappel S."/>
            <person name="Eijlander R.T."/>
            <person name="Wells-Bennik M."/>
            <person name="Kuipers O.P."/>
        </authorList>
    </citation>
    <scope>NUCLEOTIDE SEQUENCE [LARGE SCALE GENOMIC DNA]</scope>
    <source>
        <strain evidence="1 2">B4067</strain>
    </source>
</reference>
<protein>
    <submittedName>
        <fullName evidence="1">Uncharacterized protein</fullName>
    </submittedName>
</protein>
<dbReference type="EMBL" id="JSXS01000013">
    <property type="protein sequence ID" value="KIL33467.1"/>
    <property type="molecule type" value="Genomic_DNA"/>
</dbReference>
<dbReference type="Proteomes" id="UP000031970">
    <property type="component" value="Unassembled WGS sequence"/>
</dbReference>
<accession>A0ABD3ZZ12</accession>
<name>A0ABD3ZZ12_BACIU</name>
<dbReference type="AlphaFoldDB" id="A0ABD3ZZ12"/>
<gene>
    <name evidence="1" type="ORF">B4067_4686</name>
</gene>
<organism evidence="1 2">
    <name type="scientific">Bacillus subtilis subsp. subtilis</name>
    <dbReference type="NCBI Taxonomy" id="135461"/>
    <lineage>
        <taxon>Bacteria</taxon>
        <taxon>Bacillati</taxon>
        <taxon>Bacillota</taxon>
        <taxon>Bacilli</taxon>
        <taxon>Bacillales</taxon>
        <taxon>Bacillaceae</taxon>
        <taxon>Bacillus</taxon>
    </lineage>
</organism>
<dbReference type="NCBIfam" id="NF047353">
    <property type="entry name" value="tube_lmo2291"/>
    <property type="match status" value="1"/>
</dbReference>
<evidence type="ECO:0000313" key="2">
    <source>
        <dbReference type="Proteomes" id="UP000031970"/>
    </source>
</evidence>
<proteinExistence type="predicted"/>
<sequence>MPQDKGFLINSANKFYIDVTPDGAERTWERLAVGFSNFEPSMNEETDQTGYLSGGGLKETTVMGGQETLTFEGHRYYGDKAQDYIFSKKRKIGPERETNFKYEEPNGVIVECPCTLATIEGPGGDAGAKGEISVEIHLNGEPTETTATP</sequence>
<evidence type="ECO:0000313" key="1">
    <source>
        <dbReference type="EMBL" id="KIL33467.1"/>
    </source>
</evidence>
<comment type="caution">
    <text evidence="1">The sequence shown here is derived from an EMBL/GenBank/DDBJ whole genome shotgun (WGS) entry which is preliminary data.</text>
</comment>